<dbReference type="AlphaFoldDB" id="I3EIH1"/>
<keyword evidence="1" id="KW-1133">Transmembrane helix</keyword>
<organism evidence="2 3">
    <name type="scientific">Nematocida parisii (strain ERTm3)</name>
    <name type="common">Nematode killer fungus</name>
    <dbReference type="NCBI Taxonomy" id="935791"/>
    <lineage>
        <taxon>Eukaryota</taxon>
        <taxon>Fungi</taxon>
        <taxon>Fungi incertae sedis</taxon>
        <taxon>Microsporidia</taxon>
        <taxon>Nematocida</taxon>
    </lineage>
</organism>
<dbReference type="HOGENOM" id="CLU_031899_0_0_1"/>
<dbReference type="Proteomes" id="UP000002872">
    <property type="component" value="Unassembled WGS sequence"/>
</dbReference>
<proteinExistence type="predicted"/>
<name>I3EIH1_NEMP3</name>
<gene>
    <name evidence="2" type="ORF">NEQG_00837</name>
</gene>
<dbReference type="InParanoid" id="I3EIH1"/>
<feature type="transmembrane region" description="Helical" evidence="1">
    <location>
        <begin position="242"/>
        <end position="264"/>
    </location>
</feature>
<sequence>MENNHGIMADSYKIRRTFFDSSIKILCNSIKISELDDKMTSGNAMIKLCELTESGECSKLQKALDILMKYGDNLIITDMNGTKHSNADNLGITNDDIKLLHLLTRTYVWNNTNFSEFFKNSIYGSIYIKTKNNEKSLFYSICNLYGAVFDMHTTISIEDTESYKTYNINKIKKHLNQLQNKKIIDIHNNILESDIFNNIIKNGLTIDKFKNGVIQKYLEAAEYNISIINGTAVPFKHKFKRVLSIILIIFIIILIIIMSIIEIFPTETKEIMNNLFLN</sequence>
<dbReference type="EMBL" id="GL870877">
    <property type="protein sequence ID" value="EIJ89018.1"/>
    <property type="molecule type" value="Genomic_DNA"/>
</dbReference>
<accession>I3EIH1</accession>
<evidence type="ECO:0000313" key="2">
    <source>
        <dbReference type="EMBL" id="EIJ89018.1"/>
    </source>
</evidence>
<keyword evidence="3" id="KW-1185">Reference proteome</keyword>
<keyword evidence="1" id="KW-0812">Transmembrane</keyword>
<keyword evidence="1" id="KW-0472">Membrane</keyword>
<dbReference type="VEuPathDB" id="MicrosporidiaDB:NEQG_00837"/>
<reference evidence="2" key="1">
    <citation type="submission" date="2011-01" db="EMBL/GenBank/DDBJ databases">
        <title>The Genome Sequence of Nematocida parisii strain ERTm3.</title>
        <authorList>
            <consortium name="The Broad Institute Genome Sequencing Platform"/>
            <consortium name="The Broad Institute Genome Sequencing Center for Infectious Disease"/>
            <person name="Cuomo C."/>
            <person name="Troemel E."/>
            <person name="Young S.K."/>
            <person name="Zeng Q."/>
            <person name="Gargeya S."/>
            <person name="Fitzgerald M."/>
            <person name="Haas B."/>
            <person name="Abouelleil A."/>
            <person name="Alvarado L."/>
            <person name="Arachchi H.M."/>
            <person name="Berlin A."/>
            <person name="Chapman S.B."/>
            <person name="Gearin G."/>
            <person name="Goldberg J."/>
            <person name="Griggs A."/>
            <person name="Gujja S."/>
            <person name="Hansen M."/>
            <person name="Heiman D."/>
            <person name="Howarth C."/>
            <person name="Larimer J."/>
            <person name="Lui A."/>
            <person name="MacDonald P.J.P."/>
            <person name="McCowen C."/>
            <person name="Montmayeur A."/>
            <person name="Murphy C."/>
            <person name="Neiman D."/>
            <person name="Pearson M."/>
            <person name="Priest M."/>
            <person name="Roberts A."/>
            <person name="Saif S."/>
            <person name="Shea T."/>
            <person name="Sisk P."/>
            <person name="Stolte C."/>
            <person name="Sykes S."/>
            <person name="Wortman J."/>
            <person name="Nusbaum C."/>
            <person name="Birren B."/>
        </authorList>
    </citation>
    <scope>NUCLEOTIDE SEQUENCE</scope>
    <source>
        <strain evidence="2">ERTm3</strain>
    </source>
</reference>
<protein>
    <submittedName>
        <fullName evidence="2">Uncharacterized protein</fullName>
    </submittedName>
</protein>
<evidence type="ECO:0000313" key="3">
    <source>
        <dbReference type="Proteomes" id="UP000002872"/>
    </source>
</evidence>
<evidence type="ECO:0000256" key="1">
    <source>
        <dbReference type="SAM" id="Phobius"/>
    </source>
</evidence>